<evidence type="ECO:0000256" key="2">
    <source>
        <dbReference type="SAM" id="SignalP"/>
    </source>
</evidence>
<protein>
    <recommendedName>
        <fullName evidence="3">DUF4124 domain-containing protein</fullName>
    </recommendedName>
</protein>
<dbReference type="AlphaFoldDB" id="A0A918UBY7"/>
<evidence type="ECO:0000313" key="5">
    <source>
        <dbReference type="Proteomes" id="UP000645257"/>
    </source>
</evidence>
<keyword evidence="2" id="KW-0732">Signal</keyword>
<reference evidence="4" key="2">
    <citation type="submission" date="2020-09" db="EMBL/GenBank/DDBJ databases">
        <authorList>
            <person name="Sun Q."/>
            <person name="Kim S."/>
        </authorList>
    </citation>
    <scope>NUCLEOTIDE SEQUENCE</scope>
    <source>
        <strain evidence="4">KCTC 32182</strain>
    </source>
</reference>
<dbReference type="RefSeq" id="WP_229804904.1">
    <property type="nucleotide sequence ID" value="NZ_BMYX01000024.1"/>
</dbReference>
<feature type="signal peptide" evidence="2">
    <location>
        <begin position="1"/>
        <end position="26"/>
    </location>
</feature>
<organism evidence="4 5">
    <name type="scientific">Paludibacterium paludis</name>
    <dbReference type="NCBI Taxonomy" id="1225769"/>
    <lineage>
        <taxon>Bacteria</taxon>
        <taxon>Pseudomonadati</taxon>
        <taxon>Pseudomonadota</taxon>
        <taxon>Betaproteobacteria</taxon>
        <taxon>Neisseriales</taxon>
        <taxon>Chromobacteriaceae</taxon>
        <taxon>Paludibacterium</taxon>
    </lineage>
</organism>
<proteinExistence type="predicted"/>
<dbReference type="EMBL" id="BMYX01000024">
    <property type="protein sequence ID" value="GGY27082.1"/>
    <property type="molecule type" value="Genomic_DNA"/>
</dbReference>
<name>A0A918UBY7_9NEIS</name>
<evidence type="ECO:0000256" key="1">
    <source>
        <dbReference type="SAM" id="MobiDB-lite"/>
    </source>
</evidence>
<sequence length="163" mass="17610">MLRPIMLPVRFTLALLCLGLSLPAGAAVYKYVDIHGTVTYTNIPVRGAQPVKLPPLSGFSSPRKAAPSSSGSAAPGAYPEVDKSTQMQRDEGRKKLLAQELTNEQAALDEARRALETARKGDDARSPSGQDKLRRLTDAVTEREKNIAALRTEISRADKTAPK</sequence>
<comment type="caution">
    <text evidence="4">The sequence shown here is derived from an EMBL/GenBank/DDBJ whole genome shotgun (WGS) entry which is preliminary data.</text>
</comment>
<feature type="domain" description="DUF4124" evidence="3">
    <location>
        <begin position="15"/>
        <end position="63"/>
    </location>
</feature>
<feature type="compositionally biased region" description="Low complexity" evidence="1">
    <location>
        <begin position="60"/>
        <end position="77"/>
    </location>
</feature>
<evidence type="ECO:0000259" key="3">
    <source>
        <dbReference type="Pfam" id="PF13511"/>
    </source>
</evidence>
<feature type="compositionally biased region" description="Basic and acidic residues" evidence="1">
    <location>
        <begin position="80"/>
        <end position="94"/>
    </location>
</feature>
<keyword evidence="5" id="KW-1185">Reference proteome</keyword>
<dbReference type="Pfam" id="PF13511">
    <property type="entry name" value="DUF4124"/>
    <property type="match status" value="1"/>
</dbReference>
<gene>
    <name evidence="4" type="ORF">GCM10011289_33130</name>
</gene>
<dbReference type="InterPro" id="IPR025392">
    <property type="entry name" value="DUF4124"/>
</dbReference>
<evidence type="ECO:0000313" key="4">
    <source>
        <dbReference type="EMBL" id="GGY27082.1"/>
    </source>
</evidence>
<reference evidence="4" key="1">
    <citation type="journal article" date="2014" name="Int. J. Syst. Evol. Microbiol.">
        <title>Complete genome sequence of Corynebacterium casei LMG S-19264T (=DSM 44701T), isolated from a smear-ripened cheese.</title>
        <authorList>
            <consortium name="US DOE Joint Genome Institute (JGI-PGF)"/>
            <person name="Walter F."/>
            <person name="Albersmeier A."/>
            <person name="Kalinowski J."/>
            <person name="Ruckert C."/>
        </authorList>
    </citation>
    <scope>NUCLEOTIDE SEQUENCE</scope>
    <source>
        <strain evidence="4">KCTC 32182</strain>
    </source>
</reference>
<feature type="region of interest" description="Disordered" evidence="1">
    <location>
        <begin position="54"/>
        <end position="95"/>
    </location>
</feature>
<dbReference type="Proteomes" id="UP000645257">
    <property type="component" value="Unassembled WGS sequence"/>
</dbReference>
<feature type="region of interest" description="Disordered" evidence="1">
    <location>
        <begin position="110"/>
        <end position="140"/>
    </location>
</feature>
<accession>A0A918UBY7</accession>
<feature type="chain" id="PRO_5036813941" description="DUF4124 domain-containing protein" evidence="2">
    <location>
        <begin position="27"/>
        <end position="163"/>
    </location>
</feature>